<feature type="binding site" evidence="5">
    <location>
        <position position="134"/>
    </location>
    <ligand>
        <name>Mg(2+)</name>
        <dbReference type="ChEBI" id="CHEBI:18420"/>
    </ligand>
</feature>
<name>A0A9Q6II31_9PSED</name>
<evidence type="ECO:0000256" key="5">
    <source>
        <dbReference type="PIRSR" id="PIRSR015582-2"/>
    </source>
</evidence>
<dbReference type="RefSeq" id="WP_110651933.1">
    <property type="nucleotide sequence ID" value="NZ_CP081490.1"/>
</dbReference>
<evidence type="ECO:0000259" key="6">
    <source>
        <dbReference type="Pfam" id="PF03328"/>
    </source>
</evidence>
<dbReference type="Pfam" id="PF03328">
    <property type="entry name" value="HpcH_HpaI"/>
    <property type="match status" value="1"/>
</dbReference>
<accession>A0A9Q6II31</accession>
<reference evidence="7 8" key="1">
    <citation type="submission" date="2018-06" db="EMBL/GenBank/DDBJ databases">
        <title>Pseudomonas diversity within urban Lake Michigan freshwaters.</title>
        <authorList>
            <person name="Batrich M."/>
            <person name="Hatzopoulos T."/>
            <person name="Putonti C."/>
        </authorList>
    </citation>
    <scope>NUCLEOTIDE SEQUENCE [LARGE SCALE GENOMIC DNA]</scope>
    <source>
        <strain evidence="7 8">MB-090624</strain>
    </source>
</reference>
<feature type="domain" description="HpcH/HpaI aldolase/citrate lyase" evidence="6">
    <location>
        <begin position="16"/>
        <end position="224"/>
    </location>
</feature>
<dbReference type="InterPro" id="IPR040442">
    <property type="entry name" value="Pyrv_kinase-like_dom_sf"/>
</dbReference>
<evidence type="ECO:0000256" key="3">
    <source>
        <dbReference type="ARBA" id="ARBA00022842"/>
    </source>
</evidence>
<comment type="caution">
    <text evidence="7">The sequence shown here is derived from an EMBL/GenBank/DDBJ whole genome shotgun (WGS) entry which is preliminary data.</text>
</comment>
<feature type="binding site" evidence="5">
    <location>
        <position position="158"/>
    </location>
    <ligand>
        <name>Mg(2+)</name>
        <dbReference type="ChEBI" id="CHEBI:18420"/>
    </ligand>
</feature>
<protein>
    <submittedName>
        <fullName evidence="7">CoA ester lyase</fullName>
    </submittedName>
</protein>
<keyword evidence="7" id="KW-0456">Lyase</keyword>
<proteinExistence type="predicted"/>
<evidence type="ECO:0000256" key="4">
    <source>
        <dbReference type="PIRSR" id="PIRSR015582-1"/>
    </source>
</evidence>
<dbReference type="PANTHER" id="PTHR32308:SF0">
    <property type="entry name" value="HPCH_HPAI ALDOLASE_CITRATE LYASE DOMAIN-CONTAINING PROTEIN"/>
    <property type="match status" value="1"/>
</dbReference>
<evidence type="ECO:0000313" key="7">
    <source>
        <dbReference type="EMBL" id="PYC40100.1"/>
    </source>
</evidence>
<organism evidence="7 8">
    <name type="scientific">Pseudomonas protegens</name>
    <dbReference type="NCBI Taxonomy" id="380021"/>
    <lineage>
        <taxon>Bacteria</taxon>
        <taxon>Pseudomonadati</taxon>
        <taxon>Pseudomonadota</taxon>
        <taxon>Gammaproteobacteria</taxon>
        <taxon>Pseudomonadales</taxon>
        <taxon>Pseudomonadaceae</taxon>
        <taxon>Pseudomonas</taxon>
    </lineage>
</organism>
<evidence type="ECO:0000313" key="8">
    <source>
        <dbReference type="Proteomes" id="UP000248188"/>
    </source>
</evidence>
<dbReference type="PIRSF" id="PIRSF015582">
    <property type="entry name" value="Cit_lyase_B"/>
    <property type="match status" value="1"/>
</dbReference>
<dbReference type="Gene3D" id="3.20.20.60">
    <property type="entry name" value="Phosphoenolpyruvate-binding domains"/>
    <property type="match status" value="1"/>
</dbReference>
<dbReference type="SUPFAM" id="SSF51621">
    <property type="entry name" value="Phosphoenolpyruvate/pyruvate domain"/>
    <property type="match status" value="1"/>
</dbReference>
<dbReference type="InterPro" id="IPR015813">
    <property type="entry name" value="Pyrv/PenolPyrv_kinase-like_dom"/>
</dbReference>
<comment type="cofactor">
    <cofactor evidence="1">
        <name>Mg(2+)</name>
        <dbReference type="ChEBI" id="CHEBI:18420"/>
    </cofactor>
</comment>
<evidence type="ECO:0000256" key="1">
    <source>
        <dbReference type="ARBA" id="ARBA00001946"/>
    </source>
</evidence>
<evidence type="ECO:0000256" key="2">
    <source>
        <dbReference type="ARBA" id="ARBA00022723"/>
    </source>
</evidence>
<dbReference type="AlphaFoldDB" id="A0A9Q6II31"/>
<feature type="binding site" evidence="4">
    <location>
        <position position="134"/>
    </location>
    <ligand>
        <name>substrate</name>
    </ligand>
</feature>
<dbReference type="PANTHER" id="PTHR32308">
    <property type="entry name" value="LYASE BETA SUBUNIT, PUTATIVE (AFU_ORTHOLOGUE AFUA_4G13030)-RELATED"/>
    <property type="match status" value="1"/>
</dbReference>
<dbReference type="GO" id="GO:0000287">
    <property type="term" value="F:magnesium ion binding"/>
    <property type="evidence" value="ECO:0007669"/>
    <property type="project" value="TreeGrafter"/>
</dbReference>
<dbReference type="InterPro" id="IPR011206">
    <property type="entry name" value="Citrate_lyase_beta/mcl1/mcl2"/>
</dbReference>
<sequence length="287" mass="31714">MQTRGYSVAPIPRLPRSILYTPAFNLERLQGAREAGADVCLIDLEDSVPPARKAQAREHCLQLLKAPASASRVAVRINELRSPQGLLDLEAFIRHGLAPDIVMLTMVRDACELEIVRAQLSELQHPVELYVTVETLEAIDAIDPIASQCSGLVFGSADFAAELGVEIGWENMLYARQRIANAAARYDIAAIDTACYHLDDPQLLLQESRAVKALGFHGKAIVHPRQLATVMEVFSPSPGELERAREILRRAEHSQGEIFTLDGDMIGPPFIKKARKLLNNFTQEPHP</sequence>
<keyword evidence="2 5" id="KW-0479">Metal-binding</keyword>
<keyword evidence="3 5" id="KW-0460">Magnesium</keyword>
<dbReference type="GO" id="GO:0006107">
    <property type="term" value="P:oxaloacetate metabolic process"/>
    <property type="evidence" value="ECO:0007669"/>
    <property type="project" value="TreeGrafter"/>
</dbReference>
<dbReference type="InterPro" id="IPR005000">
    <property type="entry name" value="Aldolase/citrate-lyase_domain"/>
</dbReference>
<dbReference type="EMBL" id="QJRN01000004">
    <property type="protein sequence ID" value="PYC40100.1"/>
    <property type="molecule type" value="Genomic_DNA"/>
</dbReference>
<feature type="binding site" evidence="4">
    <location>
        <position position="76"/>
    </location>
    <ligand>
        <name>substrate</name>
    </ligand>
</feature>
<dbReference type="GO" id="GO:0016829">
    <property type="term" value="F:lyase activity"/>
    <property type="evidence" value="ECO:0007669"/>
    <property type="project" value="UniProtKB-KW"/>
</dbReference>
<dbReference type="Proteomes" id="UP000248188">
    <property type="component" value="Unassembled WGS sequence"/>
</dbReference>
<gene>
    <name evidence="7" type="ORF">DMX08_08790</name>
</gene>